<evidence type="ECO:0000313" key="1">
    <source>
        <dbReference type="EMBL" id="GAA4424626.1"/>
    </source>
</evidence>
<name>A0ABP8L811_9BURK</name>
<proteinExistence type="predicted"/>
<comment type="caution">
    <text evidence="1">The sequence shown here is derived from an EMBL/GenBank/DDBJ whole genome shotgun (WGS) entry which is preliminary data.</text>
</comment>
<dbReference type="RefSeq" id="WP_345063746.1">
    <property type="nucleotide sequence ID" value="NZ_BAABEX010000012.1"/>
</dbReference>
<sequence length="43" mass="4478">MIPCLITVDGVAYHGLYASTCAAVAAALDIYPGARRISVRAAR</sequence>
<organism evidence="1 2">
    <name type="scientific">Acidovorax lacteus</name>
    <dbReference type="NCBI Taxonomy" id="1924988"/>
    <lineage>
        <taxon>Bacteria</taxon>
        <taxon>Pseudomonadati</taxon>
        <taxon>Pseudomonadota</taxon>
        <taxon>Betaproteobacteria</taxon>
        <taxon>Burkholderiales</taxon>
        <taxon>Comamonadaceae</taxon>
        <taxon>Acidovorax</taxon>
    </lineage>
</organism>
<protein>
    <submittedName>
        <fullName evidence="1">Uncharacterized protein</fullName>
    </submittedName>
</protein>
<reference evidence="2" key="1">
    <citation type="journal article" date="2019" name="Int. J. Syst. Evol. Microbiol.">
        <title>The Global Catalogue of Microorganisms (GCM) 10K type strain sequencing project: providing services to taxonomists for standard genome sequencing and annotation.</title>
        <authorList>
            <consortium name="The Broad Institute Genomics Platform"/>
            <consortium name="The Broad Institute Genome Sequencing Center for Infectious Disease"/>
            <person name="Wu L."/>
            <person name="Ma J."/>
        </authorList>
    </citation>
    <scope>NUCLEOTIDE SEQUENCE [LARGE SCALE GENOMIC DNA]</scope>
    <source>
        <strain evidence="2">JCM 31890</strain>
    </source>
</reference>
<evidence type="ECO:0000313" key="2">
    <source>
        <dbReference type="Proteomes" id="UP001501788"/>
    </source>
</evidence>
<dbReference type="EMBL" id="BAABEX010000012">
    <property type="protein sequence ID" value="GAA4424626.1"/>
    <property type="molecule type" value="Genomic_DNA"/>
</dbReference>
<keyword evidence="2" id="KW-1185">Reference proteome</keyword>
<accession>A0ABP8L811</accession>
<dbReference type="Proteomes" id="UP001501788">
    <property type="component" value="Unassembled WGS sequence"/>
</dbReference>
<gene>
    <name evidence="1" type="ORF">GCM10023090_18430</name>
</gene>